<comment type="caution">
    <text evidence="1">The sequence shown here is derived from an EMBL/GenBank/DDBJ whole genome shotgun (WGS) entry which is preliminary data.</text>
</comment>
<gene>
    <name evidence="1" type="ORF">UX06_C0042G0002</name>
</gene>
<organism evidence="1 2">
    <name type="scientific">Candidatus Giovannonibacteria bacterium GW2011_GWA2_45_21</name>
    <dbReference type="NCBI Taxonomy" id="1618649"/>
    <lineage>
        <taxon>Bacteria</taxon>
        <taxon>Candidatus Giovannoniibacteriota</taxon>
    </lineage>
</organism>
<reference evidence="1 2" key="1">
    <citation type="journal article" date="2015" name="Nature">
        <title>rRNA introns, odd ribosomes, and small enigmatic genomes across a large radiation of phyla.</title>
        <authorList>
            <person name="Brown C.T."/>
            <person name="Hug L.A."/>
            <person name="Thomas B.C."/>
            <person name="Sharon I."/>
            <person name="Castelle C.J."/>
            <person name="Singh A."/>
            <person name="Wilkins M.J."/>
            <person name="Williams K.H."/>
            <person name="Banfield J.F."/>
        </authorList>
    </citation>
    <scope>NUCLEOTIDE SEQUENCE [LARGE SCALE GENOMIC DNA]</scope>
</reference>
<dbReference type="Proteomes" id="UP000034696">
    <property type="component" value="Unassembled WGS sequence"/>
</dbReference>
<evidence type="ECO:0000313" key="2">
    <source>
        <dbReference type="Proteomes" id="UP000034696"/>
    </source>
</evidence>
<accession>A0A0G1M516</accession>
<dbReference type="EMBL" id="LCKT01000042">
    <property type="protein sequence ID" value="KKU03361.1"/>
    <property type="molecule type" value="Genomic_DNA"/>
</dbReference>
<sequence length="122" mass="13920">MVVDLSAGQTFSRLIFYIKSRRSGNHQPPFPHLIVKNLRAPPGIGELMDFINDRILTADRKQLAIDSRVVPLQGVSYRIVVNHQIVGLRKNLLHQSGFSHLSCSQKNQYLFVLREMILQSLI</sequence>
<dbReference type="AlphaFoldDB" id="A0A0G1M516"/>
<evidence type="ECO:0000313" key="1">
    <source>
        <dbReference type="EMBL" id="KKU03361.1"/>
    </source>
</evidence>
<name>A0A0G1M516_9BACT</name>
<proteinExistence type="predicted"/>
<protein>
    <submittedName>
        <fullName evidence="1">Uncharacterized protein</fullName>
    </submittedName>
</protein>